<dbReference type="PROSITE" id="PS00280">
    <property type="entry name" value="BPTI_KUNITZ_1"/>
    <property type="match status" value="1"/>
</dbReference>
<dbReference type="OrthoDB" id="4473401at2759"/>
<protein>
    <submittedName>
        <fullName evidence="11">Protease inhibitor 4</fullName>
    </submittedName>
</protein>
<dbReference type="FunFam" id="4.10.410.10:FF:000025">
    <property type="entry name" value="Papilin-like Protein"/>
    <property type="match status" value="1"/>
</dbReference>
<dbReference type="InterPro" id="IPR036880">
    <property type="entry name" value="Kunitz_BPTI_sf"/>
</dbReference>
<dbReference type="PRINTS" id="PR00759">
    <property type="entry name" value="BASICPTASE"/>
</dbReference>
<keyword evidence="8" id="KW-1203">Blood coagulation cascade inhibiting toxin</keyword>
<evidence type="ECO:0000256" key="2">
    <source>
        <dbReference type="ARBA" id="ARBA00022525"/>
    </source>
</evidence>
<evidence type="ECO:0000259" key="10">
    <source>
        <dbReference type="PROSITE" id="PS50279"/>
    </source>
</evidence>
<keyword evidence="5" id="KW-0722">Serine protease inhibitor</keyword>
<dbReference type="Pfam" id="PF00014">
    <property type="entry name" value="Kunitz_BPTI"/>
    <property type="match status" value="1"/>
</dbReference>
<name>A0A0K8UYA6_BACLA</name>
<keyword evidence="3" id="KW-0800">Toxin</keyword>
<dbReference type="GO" id="GO:0090729">
    <property type="term" value="F:toxin activity"/>
    <property type="evidence" value="ECO:0007669"/>
    <property type="project" value="UniProtKB-KW"/>
</dbReference>
<evidence type="ECO:0000256" key="8">
    <source>
        <dbReference type="ARBA" id="ARBA00034146"/>
    </source>
</evidence>
<keyword evidence="7" id="KW-1199">Hemostasis impairing toxin</keyword>
<sequence length="128" mass="14351">MQHQSANNNNNKRLFMLRYACSFACLLSLLLLLTSYAPTVEARPMDLYDDVGDFFDAVSLDDVPVSGRTAPETFCRMPIRKGVCRALIPRFSYDPSRKTCVEFKFGGCDGNENNFSSYEACMATCEGM</sequence>
<dbReference type="PROSITE" id="PS50279">
    <property type="entry name" value="BPTI_KUNITZ_2"/>
    <property type="match status" value="1"/>
</dbReference>
<dbReference type="PANTHER" id="PTHR10083">
    <property type="entry name" value="KUNITZ-TYPE PROTEASE INHIBITOR-RELATED"/>
    <property type="match status" value="1"/>
</dbReference>
<evidence type="ECO:0000256" key="9">
    <source>
        <dbReference type="SAM" id="SignalP"/>
    </source>
</evidence>
<dbReference type="InterPro" id="IPR020901">
    <property type="entry name" value="Prtase_inh_Kunz-CS"/>
</dbReference>
<evidence type="ECO:0000313" key="11">
    <source>
        <dbReference type="EMBL" id="JAI31591.1"/>
    </source>
</evidence>
<dbReference type="InterPro" id="IPR050098">
    <property type="entry name" value="TFPI/VKTCI-like"/>
</dbReference>
<dbReference type="PANTHER" id="PTHR10083:SF376">
    <property type="entry name" value="SERINE PEPTIDASE INHIBITOR, KUNITZ TYPE, 3"/>
    <property type="match status" value="1"/>
</dbReference>
<dbReference type="AlphaFoldDB" id="A0A0K8UYA6"/>
<dbReference type="EMBL" id="GDHF01020723">
    <property type="protein sequence ID" value="JAI31591.1"/>
    <property type="molecule type" value="Transcribed_RNA"/>
</dbReference>
<proteinExistence type="predicted"/>
<keyword evidence="4" id="KW-0646">Protease inhibitor</keyword>
<keyword evidence="2" id="KW-0964">Secreted</keyword>
<feature type="signal peptide" evidence="9">
    <location>
        <begin position="1"/>
        <end position="42"/>
    </location>
</feature>
<dbReference type="SMART" id="SM00131">
    <property type="entry name" value="KU"/>
    <property type="match status" value="1"/>
</dbReference>
<dbReference type="InterPro" id="IPR002223">
    <property type="entry name" value="Kunitz_BPTI"/>
</dbReference>
<keyword evidence="6" id="KW-1015">Disulfide bond</keyword>
<feature type="chain" id="PRO_5005521533" evidence="9">
    <location>
        <begin position="43"/>
        <end position="128"/>
    </location>
</feature>
<evidence type="ECO:0000256" key="4">
    <source>
        <dbReference type="ARBA" id="ARBA00022690"/>
    </source>
</evidence>
<organism evidence="11">
    <name type="scientific">Bactrocera latifrons</name>
    <name type="common">Malaysian fruit fly</name>
    <name type="synonym">Chaetodacus latifrons</name>
    <dbReference type="NCBI Taxonomy" id="174628"/>
    <lineage>
        <taxon>Eukaryota</taxon>
        <taxon>Metazoa</taxon>
        <taxon>Ecdysozoa</taxon>
        <taxon>Arthropoda</taxon>
        <taxon>Hexapoda</taxon>
        <taxon>Insecta</taxon>
        <taxon>Pterygota</taxon>
        <taxon>Neoptera</taxon>
        <taxon>Endopterygota</taxon>
        <taxon>Diptera</taxon>
        <taxon>Brachycera</taxon>
        <taxon>Muscomorpha</taxon>
        <taxon>Tephritoidea</taxon>
        <taxon>Tephritidae</taxon>
        <taxon>Bactrocera</taxon>
        <taxon>Bactrocera</taxon>
    </lineage>
</organism>
<reference evidence="11" key="1">
    <citation type="submission" date="2015-06" db="EMBL/GenBank/DDBJ databases">
        <authorList>
            <person name="Hoefler B.C."/>
            <person name="Straight P.D."/>
        </authorList>
    </citation>
    <scope>NUCLEOTIDE SEQUENCE</scope>
</reference>
<accession>A0A0K8UYA6</accession>
<feature type="domain" description="BPTI/Kunitz inhibitor" evidence="10">
    <location>
        <begin position="75"/>
        <end position="125"/>
    </location>
</feature>
<evidence type="ECO:0000256" key="6">
    <source>
        <dbReference type="ARBA" id="ARBA00023157"/>
    </source>
</evidence>
<dbReference type="CDD" id="cd00109">
    <property type="entry name" value="Kunitz-type"/>
    <property type="match status" value="1"/>
</dbReference>
<comment type="subcellular location">
    <subcellularLocation>
        <location evidence="1">Secreted</location>
    </subcellularLocation>
</comment>
<dbReference type="SUPFAM" id="SSF57362">
    <property type="entry name" value="BPTI-like"/>
    <property type="match status" value="1"/>
</dbReference>
<dbReference type="GO" id="GO:0005615">
    <property type="term" value="C:extracellular space"/>
    <property type="evidence" value="ECO:0007669"/>
    <property type="project" value="TreeGrafter"/>
</dbReference>
<evidence type="ECO:0000256" key="7">
    <source>
        <dbReference type="ARBA" id="ARBA00023240"/>
    </source>
</evidence>
<evidence type="ECO:0000256" key="5">
    <source>
        <dbReference type="ARBA" id="ARBA00022900"/>
    </source>
</evidence>
<dbReference type="GeneID" id="108974293"/>
<gene>
    <name evidence="11" type="primary">IVBI4</name>
    <name evidence="11" type="ORF">c1_g1_i1</name>
</gene>
<keyword evidence="9" id="KW-0732">Signal</keyword>
<dbReference type="GO" id="GO:0004867">
    <property type="term" value="F:serine-type endopeptidase inhibitor activity"/>
    <property type="evidence" value="ECO:0007669"/>
    <property type="project" value="UniProtKB-KW"/>
</dbReference>
<dbReference type="Gene3D" id="4.10.410.10">
    <property type="entry name" value="Pancreatic trypsin inhibitor Kunitz domain"/>
    <property type="match status" value="1"/>
</dbReference>
<evidence type="ECO:0000256" key="1">
    <source>
        <dbReference type="ARBA" id="ARBA00004613"/>
    </source>
</evidence>
<evidence type="ECO:0000256" key="3">
    <source>
        <dbReference type="ARBA" id="ARBA00022656"/>
    </source>
</evidence>